<feature type="transmembrane region" description="Helical" evidence="6">
    <location>
        <begin position="177"/>
        <end position="195"/>
    </location>
</feature>
<reference evidence="8 9" key="2">
    <citation type="submission" date="2019-01" db="EMBL/GenBank/DDBJ databases">
        <title>The decoding of complex shrimp genome reveals the adaptation for benthos swimmer, frequently molting mechanism and breeding impact on genome.</title>
        <authorList>
            <person name="Sun Y."/>
            <person name="Gao Y."/>
            <person name="Yu Y."/>
        </authorList>
    </citation>
    <scope>NUCLEOTIDE SEQUENCE [LARGE SCALE GENOMIC DNA]</scope>
    <source>
        <tissue evidence="8">Muscle</tissue>
    </source>
</reference>
<feature type="transmembrane region" description="Helical" evidence="6">
    <location>
        <begin position="236"/>
        <end position="256"/>
    </location>
</feature>
<dbReference type="SUPFAM" id="SSF81321">
    <property type="entry name" value="Family A G protein-coupled receptor-like"/>
    <property type="match status" value="1"/>
</dbReference>
<feature type="domain" description="G-protein coupled receptors family 1 profile" evidence="7">
    <location>
        <begin position="72"/>
        <end position="329"/>
    </location>
</feature>
<dbReference type="PANTHER" id="PTHR47760">
    <property type="entry name" value="G-PROTEIN COUPLED RECEPTOR B0563.6-LIKE PROTEIN-RELATED"/>
    <property type="match status" value="1"/>
</dbReference>
<dbReference type="GO" id="GO:0004930">
    <property type="term" value="F:G protein-coupled receptor activity"/>
    <property type="evidence" value="ECO:0007669"/>
    <property type="project" value="InterPro"/>
</dbReference>
<evidence type="ECO:0000313" key="8">
    <source>
        <dbReference type="EMBL" id="ROT81097.1"/>
    </source>
</evidence>
<evidence type="ECO:0000256" key="4">
    <source>
        <dbReference type="ARBA" id="ARBA00022989"/>
    </source>
</evidence>
<evidence type="ECO:0000259" key="7">
    <source>
        <dbReference type="PROSITE" id="PS50262"/>
    </source>
</evidence>
<keyword evidence="3 6" id="KW-0812">Transmembrane</keyword>
<dbReference type="AlphaFoldDB" id="A0A423TXD1"/>
<protein>
    <submittedName>
        <fullName evidence="8">Putative G-protein coupled receptor AH9.1</fullName>
    </submittedName>
</protein>
<evidence type="ECO:0000256" key="5">
    <source>
        <dbReference type="ARBA" id="ARBA00023136"/>
    </source>
</evidence>
<dbReference type="PROSITE" id="PS50262">
    <property type="entry name" value="G_PROTEIN_RECEP_F1_2"/>
    <property type="match status" value="1"/>
</dbReference>
<name>A0A423TXD1_PENVA</name>
<gene>
    <name evidence="8" type="ORF">C7M84_000151</name>
</gene>
<evidence type="ECO:0000313" key="9">
    <source>
        <dbReference type="Proteomes" id="UP000283509"/>
    </source>
</evidence>
<keyword evidence="4 6" id="KW-1133">Transmembrane helix</keyword>
<evidence type="ECO:0000256" key="1">
    <source>
        <dbReference type="ARBA" id="ARBA00004370"/>
    </source>
</evidence>
<dbReference type="CDD" id="cd14978">
    <property type="entry name" value="7tmA_FMRFamide_R-like"/>
    <property type="match status" value="1"/>
</dbReference>
<proteinExistence type="inferred from homology"/>
<accession>A0A423TXD1</accession>
<feature type="transmembrane region" description="Helical" evidence="6">
    <location>
        <begin position="56"/>
        <end position="80"/>
    </location>
</feature>
<comment type="caution">
    <text evidence="8">The sequence shown here is derived from an EMBL/GenBank/DDBJ whole genome shotgun (WGS) entry which is preliminary data.</text>
</comment>
<dbReference type="EMBL" id="QCYY01001020">
    <property type="protein sequence ID" value="ROT81097.1"/>
    <property type="molecule type" value="Genomic_DNA"/>
</dbReference>
<feature type="transmembrane region" description="Helical" evidence="6">
    <location>
        <begin position="92"/>
        <end position="110"/>
    </location>
</feature>
<keyword evidence="5 6" id="KW-0472">Membrane</keyword>
<dbReference type="Pfam" id="PF00001">
    <property type="entry name" value="7tm_1"/>
    <property type="match status" value="1"/>
</dbReference>
<reference evidence="8 9" key="1">
    <citation type="submission" date="2018-04" db="EMBL/GenBank/DDBJ databases">
        <authorList>
            <person name="Zhang X."/>
            <person name="Yuan J."/>
            <person name="Li F."/>
            <person name="Xiang J."/>
        </authorList>
    </citation>
    <scope>NUCLEOTIDE SEQUENCE [LARGE SCALE GENOMIC DNA]</scope>
    <source>
        <tissue evidence="8">Muscle</tissue>
    </source>
</reference>
<comment type="subcellular location">
    <subcellularLocation>
        <location evidence="1">Membrane</location>
    </subcellularLocation>
</comment>
<evidence type="ECO:0000256" key="3">
    <source>
        <dbReference type="ARBA" id="ARBA00022692"/>
    </source>
</evidence>
<dbReference type="OrthoDB" id="10033446at2759"/>
<sequence>MPSCDCVCVQGPPPLNQGPLDYISANYIAGNMLSLRDHRVQPNCTQELEHEEVHWAVYQIVFPVLVSIGVLANLLNLVVLSRPAMKGVSYRYLNHLAVSDLMYLVFNVPFCLEAFSKISHELPVPRPAAFYYAHVGIPLVNLFLTMSEYIVVWLSYDRCLAVCRPHKFSSKQRLEVVRVRCLMSLALTICVYSLSPLSQTFCCEEAGCCVIDSAFTKENVNWYTAYELFREIYSRFLPAIIITCFNAAIIYTLRQLKREREGRDIINETRQERERRLFFLLMAITVFFYVSAIPSAMYKIIQFNDVFPNFRAVADILEVSGHVFNFVLYFLFSPDYRRTLVGMTTGQPQMTVQTSSFHA</sequence>
<dbReference type="GO" id="GO:0016020">
    <property type="term" value="C:membrane"/>
    <property type="evidence" value="ECO:0007669"/>
    <property type="project" value="UniProtKB-SubCell"/>
</dbReference>
<keyword evidence="9" id="KW-1185">Reference proteome</keyword>
<dbReference type="Gene3D" id="1.20.1070.10">
    <property type="entry name" value="Rhodopsin 7-helix transmembrane proteins"/>
    <property type="match status" value="1"/>
</dbReference>
<feature type="transmembrane region" description="Helical" evidence="6">
    <location>
        <begin position="310"/>
        <end position="332"/>
    </location>
</feature>
<evidence type="ECO:0000256" key="6">
    <source>
        <dbReference type="SAM" id="Phobius"/>
    </source>
</evidence>
<dbReference type="PANTHER" id="PTHR47760:SF1">
    <property type="entry name" value="G-PROTEIN COUPLED RECEPTORS FAMILY 1 PROFILE DOMAIN-CONTAINING PROTEIN"/>
    <property type="match status" value="1"/>
</dbReference>
<dbReference type="InterPro" id="IPR017452">
    <property type="entry name" value="GPCR_Rhodpsn_7TM"/>
</dbReference>
<feature type="transmembrane region" description="Helical" evidence="6">
    <location>
        <begin position="277"/>
        <end position="298"/>
    </location>
</feature>
<dbReference type="InterPro" id="IPR053093">
    <property type="entry name" value="GPCR-like"/>
</dbReference>
<feature type="transmembrane region" description="Helical" evidence="6">
    <location>
        <begin position="130"/>
        <end position="156"/>
    </location>
</feature>
<organism evidence="8 9">
    <name type="scientific">Penaeus vannamei</name>
    <name type="common">Whiteleg shrimp</name>
    <name type="synonym">Litopenaeus vannamei</name>
    <dbReference type="NCBI Taxonomy" id="6689"/>
    <lineage>
        <taxon>Eukaryota</taxon>
        <taxon>Metazoa</taxon>
        <taxon>Ecdysozoa</taxon>
        <taxon>Arthropoda</taxon>
        <taxon>Crustacea</taxon>
        <taxon>Multicrustacea</taxon>
        <taxon>Malacostraca</taxon>
        <taxon>Eumalacostraca</taxon>
        <taxon>Eucarida</taxon>
        <taxon>Decapoda</taxon>
        <taxon>Dendrobranchiata</taxon>
        <taxon>Penaeoidea</taxon>
        <taxon>Penaeidae</taxon>
        <taxon>Penaeus</taxon>
    </lineage>
</organism>
<dbReference type="InterPro" id="IPR000276">
    <property type="entry name" value="GPCR_Rhodpsn"/>
</dbReference>
<dbReference type="PRINTS" id="PR00237">
    <property type="entry name" value="GPCRRHODOPSN"/>
</dbReference>
<evidence type="ECO:0000256" key="2">
    <source>
        <dbReference type="ARBA" id="ARBA00010663"/>
    </source>
</evidence>
<keyword evidence="8" id="KW-0675">Receptor</keyword>
<comment type="similarity">
    <text evidence="2">Belongs to the G-protein coupled receptor 1 family.</text>
</comment>
<dbReference type="Proteomes" id="UP000283509">
    <property type="component" value="Unassembled WGS sequence"/>
</dbReference>